<dbReference type="PANTHER" id="PTHR12080:SF18">
    <property type="entry name" value="SLAM FAMILY MEMBER 9"/>
    <property type="match status" value="1"/>
</dbReference>
<feature type="transmembrane region" description="Helical" evidence="5">
    <location>
        <begin position="209"/>
        <end position="231"/>
    </location>
</feature>
<dbReference type="GeneTree" id="ENSGT01030000234540"/>
<dbReference type="PANTHER" id="PTHR12080">
    <property type="entry name" value="SIGNALING LYMPHOCYTIC ACTIVATION MOLECULE"/>
    <property type="match status" value="1"/>
</dbReference>
<reference evidence="7" key="1">
    <citation type="submission" date="2025-08" db="UniProtKB">
        <authorList>
            <consortium name="Ensembl"/>
        </authorList>
    </citation>
    <scope>IDENTIFICATION</scope>
</reference>
<dbReference type="Gene3D" id="2.60.40.10">
    <property type="entry name" value="Immunoglobulins"/>
    <property type="match status" value="2"/>
</dbReference>
<evidence type="ECO:0000313" key="8">
    <source>
        <dbReference type="Proteomes" id="UP000261540"/>
    </source>
</evidence>
<keyword evidence="4" id="KW-0325">Glycoprotein</keyword>
<name>A0A3B3QAF7_9TELE</name>
<keyword evidence="5" id="KW-0812">Transmembrane</keyword>
<dbReference type="PROSITE" id="PS50835">
    <property type="entry name" value="IG_LIKE"/>
    <property type="match status" value="1"/>
</dbReference>
<evidence type="ECO:0000256" key="2">
    <source>
        <dbReference type="ARBA" id="ARBA00022729"/>
    </source>
</evidence>
<dbReference type="Proteomes" id="UP000261540">
    <property type="component" value="Unplaced"/>
</dbReference>
<keyword evidence="2" id="KW-0732">Signal</keyword>
<dbReference type="InterPro" id="IPR036179">
    <property type="entry name" value="Ig-like_dom_sf"/>
</dbReference>
<proteinExistence type="predicted"/>
<evidence type="ECO:0000256" key="1">
    <source>
        <dbReference type="ARBA" id="ARBA00004370"/>
    </source>
</evidence>
<keyword evidence="5" id="KW-1133">Transmembrane helix</keyword>
<dbReference type="InterPro" id="IPR015631">
    <property type="entry name" value="CD2/SLAM_rcpt"/>
</dbReference>
<dbReference type="InterPro" id="IPR013783">
    <property type="entry name" value="Ig-like_fold"/>
</dbReference>
<evidence type="ECO:0000313" key="7">
    <source>
        <dbReference type="Ensembl" id="ENSPKIP00000002391.1"/>
    </source>
</evidence>
<evidence type="ECO:0000256" key="3">
    <source>
        <dbReference type="ARBA" id="ARBA00023136"/>
    </source>
</evidence>
<dbReference type="InterPro" id="IPR007110">
    <property type="entry name" value="Ig-like_dom"/>
</dbReference>
<keyword evidence="8" id="KW-1185">Reference proteome</keyword>
<dbReference type="GO" id="GO:0016020">
    <property type="term" value="C:membrane"/>
    <property type="evidence" value="ECO:0007669"/>
    <property type="project" value="UniProtKB-SubCell"/>
</dbReference>
<organism evidence="7 8">
    <name type="scientific">Paramormyrops kingsleyae</name>
    <dbReference type="NCBI Taxonomy" id="1676925"/>
    <lineage>
        <taxon>Eukaryota</taxon>
        <taxon>Metazoa</taxon>
        <taxon>Chordata</taxon>
        <taxon>Craniata</taxon>
        <taxon>Vertebrata</taxon>
        <taxon>Euteleostomi</taxon>
        <taxon>Actinopterygii</taxon>
        <taxon>Neopterygii</taxon>
        <taxon>Teleostei</taxon>
        <taxon>Osteoglossocephala</taxon>
        <taxon>Osteoglossomorpha</taxon>
        <taxon>Osteoglossiformes</taxon>
        <taxon>Mormyridae</taxon>
        <taxon>Paramormyrops</taxon>
    </lineage>
</organism>
<evidence type="ECO:0000256" key="4">
    <source>
        <dbReference type="ARBA" id="ARBA00023180"/>
    </source>
</evidence>
<keyword evidence="3 5" id="KW-0472">Membrane</keyword>
<dbReference type="SUPFAM" id="SSF48726">
    <property type="entry name" value="Immunoglobulin"/>
    <property type="match status" value="2"/>
</dbReference>
<protein>
    <recommendedName>
        <fullName evidence="6">Ig-like domain-containing protein</fullName>
    </recommendedName>
</protein>
<reference evidence="7" key="2">
    <citation type="submission" date="2025-09" db="UniProtKB">
        <authorList>
            <consortium name="Ensembl"/>
        </authorList>
    </citation>
    <scope>IDENTIFICATION</scope>
</reference>
<feature type="domain" description="Ig-like" evidence="6">
    <location>
        <begin position="131"/>
        <end position="194"/>
    </location>
</feature>
<evidence type="ECO:0000259" key="6">
    <source>
        <dbReference type="PROSITE" id="PS50835"/>
    </source>
</evidence>
<comment type="subcellular location">
    <subcellularLocation>
        <location evidence="1">Membrane</location>
    </subcellularLocation>
</comment>
<dbReference type="Ensembl" id="ENSPKIT00000026335.1">
    <property type="protein sequence ID" value="ENSPKIP00000002391.1"/>
    <property type="gene ID" value="ENSPKIG00000020302.1"/>
</dbReference>
<dbReference type="AlphaFoldDB" id="A0A3B3QAF7"/>
<evidence type="ECO:0000256" key="5">
    <source>
        <dbReference type="SAM" id="Phobius"/>
    </source>
</evidence>
<accession>A0A3B3QAF7</accession>
<sequence>PVCPAVYLCWGSQGQPTESAPSVTNVTVGGSFQFPFIPDGNQSYRAELKFNSTVLIATWIFQSPPFINVNYEGKVKILENLIQLDNVQLSDSGFYDVNIDYLSQSTSQPIRFILQVYEPVSKPNITAECLGSSVTLTCTSSQGTNVEYSWETAPPCGESCLVHLGPVVQIPFSDTRDSIYYKCTAWNEVSNETSNPLEPNLCPTQQPGFNWIIALWMVIPALYLTGAVIYIKRSRKGSNIGKNRCIYAH</sequence>